<proteinExistence type="predicted"/>
<dbReference type="RefSeq" id="WP_185888589.1">
    <property type="nucleotide sequence ID" value="NZ_CP060202.1"/>
</dbReference>
<sequence length="137" mass="15531">MYSSSTLNIQFRPDLDLLTVRWLDALHPDLFQQDYHTILAESRSNNTARWLVDVRRRPHPTPEMADWAANVWLPEVVAALAPVRPRLAYLISPSREEALKASPSLQQSVQAAISPTRGYDVAIFNDEGLATEWLLAH</sequence>
<reference evidence="1 2" key="1">
    <citation type="submission" date="2020-08" db="EMBL/GenBank/DDBJ databases">
        <title>Hymenobacter sp. S2-20-2 genome sequencing.</title>
        <authorList>
            <person name="Jin L."/>
        </authorList>
    </citation>
    <scope>NUCLEOTIDE SEQUENCE [LARGE SCALE GENOMIC DNA]</scope>
    <source>
        <strain evidence="1 2">S2-20-2</strain>
    </source>
</reference>
<protein>
    <recommendedName>
        <fullName evidence="3">STAS/SEC14 domain-containing protein</fullName>
    </recommendedName>
</protein>
<organism evidence="1 2">
    <name type="scientific">Hymenobacter sediminicola</name>
    <dbReference type="NCBI Taxonomy" id="2761579"/>
    <lineage>
        <taxon>Bacteria</taxon>
        <taxon>Pseudomonadati</taxon>
        <taxon>Bacteroidota</taxon>
        <taxon>Cytophagia</taxon>
        <taxon>Cytophagales</taxon>
        <taxon>Hymenobacteraceae</taxon>
        <taxon>Hymenobacter</taxon>
    </lineage>
</organism>
<dbReference type="Proteomes" id="UP000515489">
    <property type="component" value="Chromosome"/>
</dbReference>
<evidence type="ECO:0008006" key="3">
    <source>
        <dbReference type="Google" id="ProtNLM"/>
    </source>
</evidence>
<accession>A0A7G7W8J0</accession>
<keyword evidence="2" id="KW-1185">Reference proteome</keyword>
<evidence type="ECO:0000313" key="2">
    <source>
        <dbReference type="Proteomes" id="UP000515489"/>
    </source>
</evidence>
<dbReference type="KEGG" id="hsk:H4317_02325"/>
<name>A0A7G7W8J0_9BACT</name>
<dbReference type="EMBL" id="CP060202">
    <property type="protein sequence ID" value="QNH62683.1"/>
    <property type="molecule type" value="Genomic_DNA"/>
</dbReference>
<evidence type="ECO:0000313" key="1">
    <source>
        <dbReference type="EMBL" id="QNH62683.1"/>
    </source>
</evidence>
<gene>
    <name evidence="1" type="ORF">H4317_02325</name>
</gene>
<dbReference type="AlphaFoldDB" id="A0A7G7W8J0"/>